<reference evidence="1" key="1">
    <citation type="submission" date="2020-04" db="EMBL/GenBank/DDBJ databases">
        <authorList>
            <person name="Alioto T."/>
            <person name="Alioto T."/>
            <person name="Gomez Garrido J."/>
        </authorList>
    </citation>
    <scope>NUCLEOTIDE SEQUENCE</scope>
    <source>
        <strain evidence="1">A484AB</strain>
    </source>
</reference>
<dbReference type="AlphaFoldDB" id="A0A7D9DM58"/>
<keyword evidence="2" id="KW-1185">Reference proteome</keyword>
<proteinExistence type="predicted"/>
<evidence type="ECO:0000313" key="2">
    <source>
        <dbReference type="Proteomes" id="UP001152795"/>
    </source>
</evidence>
<dbReference type="PROSITE" id="PS50908">
    <property type="entry name" value="RWD"/>
    <property type="match status" value="1"/>
</dbReference>
<dbReference type="Pfam" id="PF05773">
    <property type="entry name" value="RWD"/>
    <property type="match status" value="1"/>
</dbReference>
<dbReference type="InterPro" id="IPR016135">
    <property type="entry name" value="UBQ-conjugating_enzyme/RWD"/>
</dbReference>
<sequence>MFTAWSPSQIYRLKIERELLDKYFPERVTWISPRHSTKVEVKFETNNNKSYALLINLPEDFPNSCPKLTIVSPKNLLQKNGQPLPENNSEFHTLGVKDGCISICHFYPLHWNAQDTLYEVFMKGRLWLEAYEGHLNSGQPISDYLPEQVDALVPLIDLLTLSVLANRS</sequence>
<comment type="caution">
    <text evidence="1">The sequence shown here is derived from an EMBL/GenBank/DDBJ whole genome shotgun (WGS) entry which is preliminary data.</text>
</comment>
<evidence type="ECO:0000313" key="1">
    <source>
        <dbReference type="EMBL" id="CAB3987986.1"/>
    </source>
</evidence>
<accession>A0A7D9DM58</accession>
<dbReference type="Proteomes" id="UP001152795">
    <property type="component" value="Unassembled WGS sequence"/>
</dbReference>
<dbReference type="Gene3D" id="3.10.110.10">
    <property type="entry name" value="Ubiquitin Conjugating Enzyme"/>
    <property type="match status" value="1"/>
</dbReference>
<dbReference type="SUPFAM" id="SSF54495">
    <property type="entry name" value="UBC-like"/>
    <property type="match status" value="1"/>
</dbReference>
<dbReference type="OrthoDB" id="5946384at2759"/>
<gene>
    <name evidence="1" type="ORF">PACLA_8A014927</name>
</gene>
<protein>
    <submittedName>
        <fullName evidence="1">Apolipo L3</fullName>
    </submittedName>
</protein>
<name>A0A7D9DM58_PARCT</name>
<dbReference type="EMBL" id="CACRXK020001260">
    <property type="protein sequence ID" value="CAB3987986.1"/>
    <property type="molecule type" value="Genomic_DNA"/>
</dbReference>
<organism evidence="1 2">
    <name type="scientific">Paramuricea clavata</name>
    <name type="common">Red gorgonian</name>
    <name type="synonym">Violescent sea-whip</name>
    <dbReference type="NCBI Taxonomy" id="317549"/>
    <lineage>
        <taxon>Eukaryota</taxon>
        <taxon>Metazoa</taxon>
        <taxon>Cnidaria</taxon>
        <taxon>Anthozoa</taxon>
        <taxon>Octocorallia</taxon>
        <taxon>Malacalcyonacea</taxon>
        <taxon>Plexauridae</taxon>
        <taxon>Paramuricea</taxon>
    </lineage>
</organism>
<dbReference type="InterPro" id="IPR006575">
    <property type="entry name" value="RWD_dom"/>
</dbReference>